<dbReference type="PIRSF" id="PIRSF000770">
    <property type="entry name" value="RNA_pol_sigma-SigE/K"/>
    <property type="match status" value="1"/>
</dbReference>
<reference evidence="6" key="2">
    <citation type="journal article" date="2021" name="PeerJ">
        <title>Extensive microbial diversity within the chicken gut microbiome revealed by metagenomics and culture.</title>
        <authorList>
            <person name="Gilroy R."/>
            <person name="Ravi A."/>
            <person name="Getino M."/>
            <person name="Pursley I."/>
            <person name="Horton D.L."/>
            <person name="Alikhan N.F."/>
            <person name="Baker D."/>
            <person name="Gharbi K."/>
            <person name="Hall N."/>
            <person name="Watson M."/>
            <person name="Adriaenssens E.M."/>
            <person name="Foster-Nyarko E."/>
            <person name="Jarju S."/>
            <person name="Secka A."/>
            <person name="Antonio M."/>
            <person name="Oren A."/>
            <person name="Chaudhuri R.R."/>
            <person name="La Ragione R."/>
            <person name="Hildebrand F."/>
            <person name="Pallen M.J."/>
        </authorList>
    </citation>
    <scope>NUCLEOTIDE SEQUENCE</scope>
    <source>
        <strain evidence="6">6276</strain>
    </source>
</reference>
<feature type="domain" description="RNA polymerase sigma-70" evidence="5">
    <location>
        <begin position="231"/>
        <end position="257"/>
    </location>
</feature>
<dbReference type="Gene3D" id="1.10.1740.10">
    <property type="match status" value="1"/>
</dbReference>
<comment type="caution">
    <text evidence="6">The sequence shown here is derived from an EMBL/GenBank/DDBJ whole genome shotgun (WGS) entry which is preliminary data.</text>
</comment>
<dbReference type="GO" id="GO:0003899">
    <property type="term" value="F:DNA-directed RNA polymerase activity"/>
    <property type="evidence" value="ECO:0007669"/>
    <property type="project" value="InterPro"/>
</dbReference>
<dbReference type="PANTHER" id="PTHR30385">
    <property type="entry name" value="SIGMA FACTOR F FLAGELLAR"/>
    <property type="match status" value="1"/>
</dbReference>
<reference evidence="6" key="1">
    <citation type="submission" date="2020-10" db="EMBL/GenBank/DDBJ databases">
        <authorList>
            <person name="Gilroy R."/>
        </authorList>
    </citation>
    <scope>NUCLEOTIDE SEQUENCE</scope>
    <source>
        <strain evidence="6">6276</strain>
    </source>
</reference>
<dbReference type="PRINTS" id="PR00046">
    <property type="entry name" value="SIGMA70FCT"/>
</dbReference>
<dbReference type="PROSITE" id="PS00716">
    <property type="entry name" value="SIGMA70_2"/>
    <property type="match status" value="1"/>
</dbReference>
<dbReference type="NCBIfam" id="TIGR02479">
    <property type="entry name" value="FliA_WhiG"/>
    <property type="match status" value="1"/>
</dbReference>
<dbReference type="AlphaFoldDB" id="A0A9D1F084"/>
<evidence type="ECO:0000313" key="6">
    <source>
        <dbReference type="EMBL" id="HIS36652.1"/>
    </source>
</evidence>
<dbReference type="Proteomes" id="UP000823928">
    <property type="component" value="Unassembled WGS sequence"/>
</dbReference>
<sequence>MNQSFDFTSYNNIKRLSEEELTALWGEYFKNKSNKEVRDTLIVQYIYLIRYVVGRVKVTLPSTVSIEDIAGYGVEGLINAIERYSPQKNTRFETYALIRIRGAILDKIRSEDFLPRSVRKKLKEIKNAQEELKQSLGRMPTTAEVAKFLDMDAEKVTQILSEDTTMTSIYDKRGNTDDSVEIIDTIQDTNKLNPQEQMEEKNVKQQLEKALKRLPERERIIMVLYYQENMTLKEIGATINMSESRVCQLHAQAIMKLKNILSENRTSRMRQSIIA</sequence>
<keyword evidence="4" id="KW-0804">Transcription</keyword>
<dbReference type="InterPro" id="IPR012845">
    <property type="entry name" value="RNA_pol_sigma_FliA_WhiG"/>
</dbReference>
<dbReference type="EMBL" id="DVIU01000165">
    <property type="protein sequence ID" value="HIS36652.1"/>
    <property type="molecule type" value="Genomic_DNA"/>
</dbReference>
<evidence type="ECO:0000256" key="2">
    <source>
        <dbReference type="ARBA" id="ARBA00023082"/>
    </source>
</evidence>
<dbReference type="GO" id="GO:0003677">
    <property type="term" value="F:DNA binding"/>
    <property type="evidence" value="ECO:0007669"/>
    <property type="project" value="UniProtKB-KW"/>
</dbReference>
<evidence type="ECO:0000256" key="1">
    <source>
        <dbReference type="ARBA" id="ARBA00023015"/>
    </source>
</evidence>
<keyword evidence="3" id="KW-0238">DNA-binding</keyword>
<gene>
    <name evidence="6" type="ORF">IAC10_08500</name>
</gene>
<evidence type="ECO:0000256" key="3">
    <source>
        <dbReference type="ARBA" id="ARBA00023125"/>
    </source>
</evidence>
<protein>
    <submittedName>
        <fullName evidence="6">FliA/WhiG family RNA polymerase sigma factor</fullName>
    </submittedName>
</protein>
<dbReference type="GO" id="GO:0016987">
    <property type="term" value="F:sigma factor activity"/>
    <property type="evidence" value="ECO:0007669"/>
    <property type="project" value="UniProtKB-KW"/>
</dbReference>
<dbReference type="SUPFAM" id="SSF88946">
    <property type="entry name" value="Sigma2 domain of RNA polymerase sigma factors"/>
    <property type="match status" value="1"/>
</dbReference>
<dbReference type="Pfam" id="PF04542">
    <property type="entry name" value="Sigma70_r2"/>
    <property type="match status" value="1"/>
</dbReference>
<dbReference type="SUPFAM" id="SSF88659">
    <property type="entry name" value="Sigma3 and sigma4 domains of RNA polymerase sigma factors"/>
    <property type="match status" value="2"/>
</dbReference>
<keyword evidence="2" id="KW-0731">Sigma factor</keyword>
<dbReference type="Pfam" id="PF04545">
    <property type="entry name" value="Sigma70_r4"/>
    <property type="match status" value="1"/>
</dbReference>
<dbReference type="NCBIfam" id="TIGR02937">
    <property type="entry name" value="sigma70-ECF"/>
    <property type="match status" value="1"/>
</dbReference>
<dbReference type="InterPro" id="IPR000943">
    <property type="entry name" value="RNA_pol_sigma70"/>
</dbReference>
<dbReference type="Pfam" id="PF04539">
    <property type="entry name" value="Sigma70_r3"/>
    <property type="match status" value="1"/>
</dbReference>
<dbReference type="InterPro" id="IPR007627">
    <property type="entry name" value="RNA_pol_sigma70_r2"/>
</dbReference>
<dbReference type="NCBIfam" id="NF005413">
    <property type="entry name" value="PRK06986.1"/>
    <property type="match status" value="1"/>
</dbReference>
<dbReference type="Gene3D" id="1.20.140.160">
    <property type="match status" value="1"/>
</dbReference>
<keyword evidence="1" id="KW-0805">Transcription regulation</keyword>
<proteinExistence type="predicted"/>
<dbReference type="CDD" id="cd06171">
    <property type="entry name" value="Sigma70_r4"/>
    <property type="match status" value="1"/>
</dbReference>
<dbReference type="InterPro" id="IPR007624">
    <property type="entry name" value="RNA_pol_sigma70_r3"/>
</dbReference>
<name>A0A9D1F084_9BACT</name>
<evidence type="ECO:0000256" key="4">
    <source>
        <dbReference type="ARBA" id="ARBA00023163"/>
    </source>
</evidence>
<dbReference type="InterPro" id="IPR007630">
    <property type="entry name" value="RNA_pol_sigma70_r4"/>
</dbReference>
<evidence type="ECO:0000313" key="7">
    <source>
        <dbReference type="Proteomes" id="UP000823928"/>
    </source>
</evidence>
<dbReference type="InterPro" id="IPR014284">
    <property type="entry name" value="RNA_pol_sigma-70_dom"/>
</dbReference>
<dbReference type="InterPro" id="IPR013325">
    <property type="entry name" value="RNA_pol_sigma_r2"/>
</dbReference>
<dbReference type="GO" id="GO:0006352">
    <property type="term" value="P:DNA-templated transcription initiation"/>
    <property type="evidence" value="ECO:0007669"/>
    <property type="project" value="InterPro"/>
</dbReference>
<accession>A0A9D1F084</accession>
<dbReference type="InterPro" id="IPR013324">
    <property type="entry name" value="RNA_pol_sigma_r3/r4-like"/>
</dbReference>
<organism evidence="6 7">
    <name type="scientific">Candidatus Scatousia excrementigallinarum</name>
    <dbReference type="NCBI Taxonomy" id="2840935"/>
    <lineage>
        <taxon>Bacteria</taxon>
        <taxon>Candidatus Scatousia</taxon>
    </lineage>
</organism>
<evidence type="ECO:0000259" key="5">
    <source>
        <dbReference type="PROSITE" id="PS00716"/>
    </source>
</evidence>
<dbReference type="PANTHER" id="PTHR30385:SF7">
    <property type="entry name" value="RNA POLYMERASE SIGMA FACTOR FLIA"/>
    <property type="match status" value="1"/>
</dbReference>